<dbReference type="STRING" id="208445.SAMN04489727_5618"/>
<proteinExistence type="predicted"/>
<dbReference type="EMBL" id="FNSO01000004">
    <property type="protein sequence ID" value="SEC92448.1"/>
    <property type="molecule type" value="Genomic_DNA"/>
</dbReference>
<gene>
    <name evidence="1" type="ORF">SAMN04489727_5618</name>
</gene>
<dbReference type="Proteomes" id="UP000199622">
    <property type="component" value="Unassembled WGS sequence"/>
</dbReference>
<reference evidence="2" key="1">
    <citation type="submission" date="2016-10" db="EMBL/GenBank/DDBJ databases">
        <authorList>
            <person name="Varghese N."/>
            <person name="Submissions S."/>
        </authorList>
    </citation>
    <scope>NUCLEOTIDE SEQUENCE [LARGE SCALE GENOMIC DNA]</scope>
    <source>
        <strain evidence="2">DSM 44544</strain>
    </source>
</reference>
<protein>
    <submittedName>
        <fullName evidence="1">Uncharacterized protein</fullName>
    </submittedName>
</protein>
<dbReference type="RefSeq" id="WP_091312640.1">
    <property type="nucleotide sequence ID" value="NZ_FNSO01000004.1"/>
</dbReference>
<name>A0A1H4WI98_9PSEU</name>
<dbReference type="AlphaFoldDB" id="A0A1H4WI98"/>
<dbReference type="OrthoDB" id="9842014at2"/>
<keyword evidence="2" id="KW-1185">Reference proteome</keyword>
<sequence>MPGDDNGKLWADICIRLPQIRDEATVIQERDRFEDLLADTRAGLDTLDGWSALTGKIDRLLRNGRTQVTREGETAGKTPPWLRGQFRVAHRCPLSHCDRTVVAAPGGAPCCALLGVAMEPGEPDNA</sequence>
<evidence type="ECO:0000313" key="1">
    <source>
        <dbReference type="EMBL" id="SEC92448.1"/>
    </source>
</evidence>
<organism evidence="1 2">
    <name type="scientific">Amycolatopsis tolypomycina</name>
    <dbReference type="NCBI Taxonomy" id="208445"/>
    <lineage>
        <taxon>Bacteria</taxon>
        <taxon>Bacillati</taxon>
        <taxon>Actinomycetota</taxon>
        <taxon>Actinomycetes</taxon>
        <taxon>Pseudonocardiales</taxon>
        <taxon>Pseudonocardiaceae</taxon>
        <taxon>Amycolatopsis</taxon>
    </lineage>
</organism>
<accession>A0A1H4WI98</accession>
<evidence type="ECO:0000313" key="2">
    <source>
        <dbReference type="Proteomes" id="UP000199622"/>
    </source>
</evidence>